<dbReference type="Proteomes" id="UP000828390">
    <property type="component" value="Unassembled WGS sequence"/>
</dbReference>
<name>A0A9D4GRB4_DREPO</name>
<protein>
    <submittedName>
        <fullName evidence="1">Uncharacterized protein</fullName>
    </submittedName>
</protein>
<accession>A0A9D4GRB4</accession>
<gene>
    <name evidence="1" type="ORF">DPMN_121820</name>
</gene>
<reference evidence="1" key="1">
    <citation type="journal article" date="2019" name="bioRxiv">
        <title>The Genome of the Zebra Mussel, Dreissena polymorpha: A Resource for Invasive Species Research.</title>
        <authorList>
            <person name="McCartney M.A."/>
            <person name="Auch B."/>
            <person name="Kono T."/>
            <person name="Mallez S."/>
            <person name="Zhang Y."/>
            <person name="Obille A."/>
            <person name="Becker A."/>
            <person name="Abrahante J.E."/>
            <person name="Garbe J."/>
            <person name="Badalamenti J.P."/>
            <person name="Herman A."/>
            <person name="Mangelson H."/>
            <person name="Liachko I."/>
            <person name="Sullivan S."/>
            <person name="Sone E.D."/>
            <person name="Koren S."/>
            <person name="Silverstein K.A.T."/>
            <person name="Beckman K.B."/>
            <person name="Gohl D.M."/>
        </authorList>
    </citation>
    <scope>NUCLEOTIDE SEQUENCE</scope>
    <source>
        <strain evidence="1">Duluth1</strain>
        <tissue evidence="1">Whole animal</tissue>
    </source>
</reference>
<proteinExistence type="predicted"/>
<dbReference type="AlphaFoldDB" id="A0A9D4GRB4"/>
<dbReference type="EMBL" id="JAIWYP010000005">
    <property type="protein sequence ID" value="KAH3820076.1"/>
    <property type="molecule type" value="Genomic_DNA"/>
</dbReference>
<evidence type="ECO:0000313" key="1">
    <source>
        <dbReference type="EMBL" id="KAH3820076.1"/>
    </source>
</evidence>
<reference evidence="1" key="2">
    <citation type="submission" date="2020-11" db="EMBL/GenBank/DDBJ databases">
        <authorList>
            <person name="McCartney M.A."/>
            <person name="Auch B."/>
            <person name="Kono T."/>
            <person name="Mallez S."/>
            <person name="Becker A."/>
            <person name="Gohl D.M."/>
            <person name="Silverstein K.A.T."/>
            <person name="Koren S."/>
            <person name="Bechman K.B."/>
            <person name="Herman A."/>
            <person name="Abrahante J.E."/>
            <person name="Garbe J."/>
        </authorList>
    </citation>
    <scope>NUCLEOTIDE SEQUENCE</scope>
    <source>
        <strain evidence="1">Duluth1</strain>
        <tissue evidence="1">Whole animal</tissue>
    </source>
</reference>
<comment type="caution">
    <text evidence="1">The sequence shown here is derived from an EMBL/GenBank/DDBJ whole genome shotgun (WGS) entry which is preliminary data.</text>
</comment>
<keyword evidence="2" id="KW-1185">Reference proteome</keyword>
<sequence length="166" mass="18202">MRGEAYAICDNQEGLIPAPGSWVAMEISTILTPARFYSLLPMGVKSLDNLDSESSSKKSKNLNYILAVLFEKRWVSLGKCLGQQGSNKTSFIAWRQRVPASSRGDCGGEVLTRPTRSMIPKSGSCHKIRGIVIASSSCCPPSDVRRLHRAKTLTLALKSKCLHLQH</sequence>
<organism evidence="1 2">
    <name type="scientific">Dreissena polymorpha</name>
    <name type="common">Zebra mussel</name>
    <name type="synonym">Mytilus polymorpha</name>
    <dbReference type="NCBI Taxonomy" id="45954"/>
    <lineage>
        <taxon>Eukaryota</taxon>
        <taxon>Metazoa</taxon>
        <taxon>Spiralia</taxon>
        <taxon>Lophotrochozoa</taxon>
        <taxon>Mollusca</taxon>
        <taxon>Bivalvia</taxon>
        <taxon>Autobranchia</taxon>
        <taxon>Heteroconchia</taxon>
        <taxon>Euheterodonta</taxon>
        <taxon>Imparidentia</taxon>
        <taxon>Neoheterodontei</taxon>
        <taxon>Myida</taxon>
        <taxon>Dreissenoidea</taxon>
        <taxon>Dreissenidae</taxon>
        <taxon>Dreissena</taxon>
    </lineage>
</organism>
<evidence type="ECO:0000313" key="2">
    <source>
        <dbReference type="Proteomes" id="UP000828390"/>
    </source>
</evidence>